<dbReference type="InterPro" id="IPR000847">
    <property type="entry name" value="LysR_HTH_N"/>
</dbReference>
<dbReference type="PRINTS" id="PR00039">
    <property type="entry name" value="HTHLYSR"/>
</dbReference>
<dbReference type="InterPro" id="IPR036388">
    <property type="entry name" value="WH-like_DNA-bd_sf"/>
</dbReference>
<dbReference type="InterPro" id="IPR036390">
    <property type="entry name" value="WH_DNA-bd_sf"/>
</dbReference>
<evidence type="ECO:0000256" key="3">
    <source>
        <dbReference type="ARBA" id="ARBA00023125"/>
    </source>
</evidence>
<evidence type="ECO:0000256" key="4">
    <source>
        <dbReference type="ARBA" id="ARBA00023163"/>
    </source>
</evidence>
<dbReference type="Pfam" id="PF00126">
    <property type="entry name" value="HTH_1"/>
    <property type="match status" value="1"/>
</dbReference>
<comment type="similarity">
    <text evidence="1">Belongs to the LysR transcriptional regulatory family.</text>
</comment>
<dbReference type="RefSeq" id="WP_144310293.1">
    <property type="nucleotide sequence ID" value="NZ_VMNK01000015.1"/>
</dbReference>
<dbReference type="GO" id="GO:0003700">
    <property type="term" value="F:DNA-binding transcription factor activity"/>
    <property type="evidence" value="ECO:0007669"/>
    <property type="project" value="InterPro"/>
</dbReference>
<dbReference type="InterPro" id="IPR005119">
    <property type="entry name" value="LysR_subst-bd"/>
</dbReference>
<dbReference type="Gene3D" id="1.10.10.10">
    <property type="entry name" value="Winged helix-like DNA-binding domain superfamily/Winged helix DNA-binding domain"/>
    <property type="match status" value="1"/>
</dbReference>
<dbReference type="PROSITE" id="PS50931">
    <property type="entry name" value="HTH_LYSR"/>
    <property type="match status" value="1"/>
</dbReference>
<keyword evidence="3" id="KW-0238">DNA-binding</keyword>
<keyword evidence="2" id="KW-0805">Transcription regulation</keyword>
<evidence type="ECO:0000313" key="6">
    <source>
        <dbReference type="EMBL" id="TVO53034.1"/>
    </source>
</evidence>
<comment type="caution">
    <text evidence="6">The sequence shown here is derived from an EMBL/GenBank/DDBJ whole genome shotgun (WGS) entry which is preliminary data.</text>
</comment>
<dbReference type="GO" id="GO:0003677">
    <property type="term" value="F:DNA binding"/>
    <property type="evidence" value="ECO:0007669"/>
    <property type="project" value="UniProtKB-KW"/>
</dbReference>
<dbReference type="EMBL" id="VMNK01000015">
    <property type="protein sequence ID" value="TVO53034.1"/>
    <property type="molecule type" value="Genomic_DNA"/>
</dbReference>
<dbReference type="InterPro" id="IPR050950">
    <property type="entry name" value="HTH-type_LysR_regulators"/>
</dbReference>
<dbReference type="Pfam" id="PF03466">
    <property type="entry name" value="LysR_substrate"/>
    <property type="match status" value="1"/>
</dbReference>
<dbReference type="PANTHER" id="PTHR30419">
    <property type="entry name" value="HTH-TYPE TRANSCRIPTIONAL REGULATOR YBHD"/>
    <property type="match status" value="1"/>
</dbReference>
<gene>
    <name evidence="6" type="ORF">FHP91_14590</name>
</gene>
<evidence type="ECO:0000259" key="5">
    <source>
        <dbReference type="PROSITE" id="PS50931"/>
    </source>
</evidence>
<organism evidence="6 7">
    <name type="scientific">Denitromonas halophila</name>
    <dbReference type="NCBI Taxonomy" id="1629404"/>
    <lineage>
        <taxon>Bacteria</taxon>
        <taxon>Pseudomonadati</taxon>
        <taxon>Pseudomonadota</taxon>
        <taxon>Betaproteobacteria</taxon>
        <taxon>Rhodocyclales</taxon>
        <taxon>Zoogloeaceae</taxon>
        <taxon>Denitromonas</taxon>
    </lineage>
</organism>
<feature type="domain" description="HTH lysR-type" evidence="5">
    <location>
        <begin position="6"/>
        <end position="63"/>
    </location>
</feature>
<evidence type="ECO:0000313" key="7">
    <source>
        <dbReference type="Proteomes" id="UP000319502"/>
    </source>
</evidence>
<dbReference type="FunFam" id="1.10.10.10:FF:000001">
    <property type="entry name" value="LysR family transcriptional regulator"/>
    <property type="match status" value="1"/>
</dbReference>
<dbReference type="CDD" id="cd08440">
    <property type="entry name" value="PBP2_LTTR_like_4"/>
    <property type="match status" value="1"/>
</dbReference>
<protein>
    <submittedName>
        <fullName evidence="6">LysR family transcriptional regulator</fullName>
    </submittedName>
</protein>
<reference evidence="6 7" key="1">
    <citation type="submission" date="2019-07" db="EMBL/GenBank/DDBJ databases">
        <title>The pathways for chlorine oxyanion respiration interact through the shared metabolite chlorate.</title>
        <authorList>
            <person name="Barnum T.P."/>
            <person name="Cheng Y."/>
            <person name="Hill K.A."/>
            <person name="Lucas L.N."/>
            <person name="Carlson H.K."/>
            <person name="Coates J.D."/>
        </authorList>
    </citation>
    <scope>NUCLEOTIDE SEQUENCE [LARGE SCALE GENOMIC DNA]</scope>
    <source>
        <strain evidence="6 7">SFB-3</strain>
    </source>
</reference>
<evidence type="ECO:0000256" key="1">
    <source>
        <dbReference type="ARBA" id="ARBA00009437"/>
    </source>
</evidence>
<dbReference type="OrthoDB" id="8675247at2"/>
<dbReference type="SUPFAM" id="SSF46785">
    <property type="entry name" value="Winged helix' DNA-binding domain"/>
    <property type="match status" value="1"/>
</dbReference>
<dbReference type="Proteomes" id="UP000319502">
    <property type="component" value="Unassembled WGS sequence"/>
</dbReference>
<sequence length="303" mass="32656">MARINLDMRQLQALVAIAEEGTFSAAASRICLSQPALSLLVKQLEEVLALKLFHRTTRKVELTPAGHEMLQTARRVLGEIDEGLSQLHDYADCRRGRVTVAALPSLASGLLAEAVASFRREYRNVRVVIRDGVADVVVESLKTGEADFALGFAVPGEDDLIATELLTDTLVAVVQKGKFKATRKALAWSELADQPLIAMARGTSIRRLTDSAFGQIGLDPVPAYEVSFMSTAMALVENGEGNAVLPSSALPAVFAGALQRLALNAPRVERRICILERKGRQRSPAAEQMIGHLLNLAAHNDGA</sequence>
<dbReference type="Gene3D" id="3.40.190.290">
    <property type="match status" value="1"/>
</dbReference>
<evidence type="ECO:0000256" key="2">
    <source>
        <dbReference type="ARBA" id="ARBA00023015"/>
    </source>
</evidence>
<dbReference type="GO" id="GO:0005829">
    <property type="term" value="C:cytosol"/>
    <property type="evidence" value="ECO:0007669"/>
    <property type="project" value="TreeGrafter"/>
</dbReference>
<keyword evidence="4" id="KW-0804">Transcription</keyword>
<accession>A0A557QJE8</accession>
<dbReference type="PANTHER" id="PTHR30419:SF8">
    <property type="entry name" value="NITROGEN ASSIMILATION TRANSCRIPTIONAL ACTIVATOR-RELATED"/>
    <property type="match status" value="1"/>
</dbReference>
<dbReference type="AlphaFoldDB" id="A0A557QJE8"/>
<name>A0A557QJE8_9RHOO</name>
<dbReference type="SUPFAM" id="SSF53850">
    <property type="entry name" value="Periplasmic binding protein-like II"/>
    <property type="match status" value="1"/>
</dbReference>
<proteinExistence type="inferred from homology"/>
<keyword evidence="7" id="KW-1185">Reference proteome</keyword>